<keyword evidence="3" id="KW-1185">Reference proteome</keyword>
<proteinExistence type="predicted"/>
<dbReference type="Proteomes" id="UP000276215">
    <property type="component" value="Unassembled WGS sequence"/>
</dbReference>
<evidence type="ECO:0000256" key="1">
    <source>
        <dbReference type="SAM" id="MobiDB-lite"/>
    </source>
</evidence>
<dbReference type="AlphaFoldDB" id="A0A3N4K547"/>
<name>A0A3N4K547_9PEZI</name>
<accession>A0A3N4K547</accession>
<feature type="region of interest" description="Disordered" evidence="1">
    <location>
        <begin position="164"/>
        <end position="188"/>
    </location>
</feature>
<gene>
    <name evidence="2" type="ORF">L873DRAFT_1786149</name>
</gene>
<evidence type="ECO:0000313" key="2">
    <source>
        <dbReference type="EMBL" id="RPB04668.1"/>
    </source>
</evidence>
<dbReference type="EMBL" id="ML120357">
    <property type="protein sequence ID" value="RPB04668.1"/>
    <property type="molecule type" value="Genomic_DNA"/>
</dbReference>
<sequence>MSASSSSSGPPTSQQTIAEVLESIPVSQRQTSRNHEEGNPSVYEILFPFYERAQASEAKILRAVSQVPVLAELSRIFLAREMRIVSDAYFGAIMGEDVPKAQKVIEDAIPRIEAFFRDLSNRWWALRTGRHQVFTQPGPRPPVIFKAVDSPGEVGKSSAMGAIGEQEQREQSQPSGVLARDPDDNLEGFVGSVRRSQEEIRREKVIHHWRVAMDRLKEKDASA</sequence>
<dbReference type="STRING" id="1336337.A0A3N4K547"/>
<evidence type="ECO:0000313" key="3">
    <source>
        <dbReference type="Proteomes" id="UP000276215"/>
    </source>
</evidence>
<organism evidence="2 3">
    <name type="scientific">Choiromyces venosus 120613-1</name>
    <dbReference type="NCBI Taxonomy" id="1336337"/>
    <lineage>
        <taxon>Eukaryota</taxon>
        <taxon>Fungi</taxon>
        <taxon>Dikarya</taxon>
        <taxon>Ascomycota</taxon>
        <taxon>Pezizomycotina</taxon>
        <taxon>Pezizomycetes</taxon>
        <taxon>Pezizales</taxon>
        <taxon>Tuberaceae</taxon>
        <taxon>Choiromyces</taxon>
    </lineage>
</organism>
<protein>
    <submittedName>
        <fullName evidence="2">Uncharacterized protein</fullName>
    </submittedName>
</protein>
<reference evidence="2 3" key="1">
    <citation type="journal article" date="2018" name="Nat. Ecol. Evol.">
        <title>Pezizomycetes genomes reveal the molecular basis of ectomycorrhizal truffle lifestyle.</title>
        <authorList>
            <person name="Murat C."/>
            <person name="Payen T."/>
            <person name="Noel B."/>
            <person name="Kuo A."/>
            <person name="Morin E."/>
            <person name="Chen J."/>
            <person name="Kohler A."/>
            <person name="Krizsan K."/>
            <person name="Balestrini R."/>
            <person name="Da Silva C."/>
            <person name="Montanini B."/>
            <person name="Hainaut M."/>
            <person name="Levati E."/>
            <person name="Barry K.W."/>
            <person name="Belfiori B."/>
            <person name="Cichocki N."/>
            <person name="Clum A."/>
            <person name="Dockter R.B."/>
            <person name="Fauchery L."/>
            <person name="Guy J."/>
            <person name="Iotti M."/>
            <person name="Le Tacon F."/>
            <person name="Lindquist E.A."/>
            <person name="Lipzen A."/>
            <person name="Malagnac F."/>
            <person name="Mello A."/>
            <person name="Molinier V."/>
            <person name="Miyauchi S."/>
            <person name="Poulain J."/>
            <person name="Riccioni C."/>
            <person name="Rubini A."/>
            <person name="Sitrit Y."/>
            <person name="Splivallo R."/>
            <person name="Traeger S."/>
            <person name="Wang M."/>
            <person name="Zifcakova L."/>
            <person name="Wipf D."/>
            <person name="Zambonelli A."/>
            <person name="Paolocci F."/>
            <person name="Nowrousian M."/>
            <person name="Ottonello S."/>
            <person name="Baldrian P."/>
            <person name="Spatafora J.W."/>
            <person name="Henrissat B."/>
            <person name="Nagy L.G."/>
            <person name="Aury J.M."/>
            <person name="Wincker P."/>
            <person name="Grigoriev I.V."/>
            <person name="Bonfante P."/>
            <person name="Martin F.M."/>
        </authorList>
    </citation>
    <scope>NUCLEOTIDE SEQUENCE [LARGE SCALE GENOMIC DNA]</scope>
    <source>
        <strain evidence="2 3">120613-1</strain>
    </source>
</reference>